<dbReference type="RefSeq" id="WP_107864737.1">
    <property type="nucleotide sequence ID" value="NZ_QAON01000003.1"/>
</dbReference>
<proteinExistence type="predicted"/>
<keyword evidence="3" id="KW-1185">Reference proteome</keyword>
<accession>A0A2T5J1L4</accession>
<organism evidence="2 3">
    <name type="scientific">Agitococcus lubricus</name>
    <dbReference type="NCBI Taxonomy" id="1077255"/>
    <lineage>
        <taxon>Bacteria</taxon>
        <taxon>Pseudomonadati</taxon>
        <taxon>Pseudomonadota</taxon>
        <taxon>Gammaproteobacteria</taxon>
        <taxon>Moraxellales</taxon>
        <taxon>Moraxellaceae</taxon>
        <taxon>Agitococcus</taxon>
    </lineage>
</organism>
<dbReference type="OrthoDB" id="6455699at2"/>
<dbReference type="Proteomes" id="UP000244223">
    <property type="component" value="Unassembled WGS sequence"/>
</dbReference>
<dbReference type="AlphaFoldDB" id="A0A2T5J1L4"/>
<keyword evidence="1" id="KW-1133">Transmembrane helix</keyword>
<feature type="transmembrane region" description="Helical" evidence="1">
    <location>
        <begin position="58"/>
        <end position="75"/>
    </location>
</feature>
<dbReference type="EMBL" id="QAON01000003">
    <property type="protein sequence ID" value="PTQ90288.1"/>
    <property type="molecule type" value="Genomic_DNA"/>
</dbReference>
<evidence type="ECO:0000256" key="1">
    <source>
        <dbReference type="SAM" id="Phobius"/>
    </source>
</evidence>
<comment type="caution">
    <text evidence="2">The sequence shown here is derived from an EMBL/GenBank/DDBJ whole genome shotgun (WGS) entry which is preliminary data.</text>
</comment>
<name>A0A2T5J1L4_9GAMM</name>
<protein>
    <submittedName>
        <fullName evidence="2">Putative 3TM holin</fullName>
    </submittedName>
</protein>
<keyword evidence="1" id="KW-0472">Membrane</keyword>
<reference evidence="2 3" key="1">
    <citation type="submission" date="2018-04" db="EMBL/GenBank/DDBJ databases">
        <title>Genomic Encyclopedia of Archaeal and Bacterial Type Strains, Phase II (KMG-II): from individual species to whole genera.</title>
        <authorList>
            <person name="Goeker M."/>
        </authorList>
    </citation>
    <scope>NUCLEOTIDE SEQUENCE [LARGE SCALE GENOMIC DNA]</scope>
    <source>
        <strain evidence="2 3">DSM 5822</strain>
    </source>
</reference>
<evidence type="ECO:0000313" key="2">
    <source>
        <dbReference type="EMBL" id="PTQ90288.1"/>
    </source>
</evidence>
<sequence>MSAWVLFIACLVICLRLFTFQRKGARYRPVMSFGAYLLMVFSFSIMVKLALNQFPCHVSPFMSLAAVGLAWLTLVNKGNVAHFFRKHSHG</sequence>
<keyword evidence="1" id="KW-0812">Transmembrane</keyword>
<dbReference type="InterPro" id="IPR008473">
    <property type="entry name" value="Phage_holin_3_7"/>
</dbReference>
<feature type="transmembrane region" description="Helical" evidence="1">
    <location>
        <begin position="29"/>
        <end position="51"/>
    </location>
</feature>
<evidence type="ECO:0000313" key="3">
    <source>
        <dbReference type="Proteomes" id="UP000244223"/>
    </source>
</evidence>
<gene>
    <name evidence="2" type="ORF">C8N29_10341</name>
</gene>
<dbReference type="Pfam" id="PF05449">
    <property type="entry name" value="Phage_holin_3_7"/>
    <property type="match status" value="1"/>
</dbReference>